<evidence type="ECO:0000313" key="2">
    <source>
        <dbReference type="Proteomes" id="UP000578449"/>
    </source>
</evidence>
<proteinExistence type="predicted"/>
<accession>A0A840P5G3</accession>
<protein>
    <submittedName>
        <fullName evidence="1">Uncharacterized protein</fullName>
    </submittedName>
</protein>
<evidence type="ECO:0000313" key="1">
    <source>
        <dbReference type="EMBL" id="MBB5134582.1"/>
    </source>
</evidence>
<dbReference type="RefSeq" id="WP_185051464.1">
    <property type="nucleotide sequence ID" value="NZ_BAABIX010000007.1"/>
</dbReference>
<name>A0A840P5G3_9ACTN</name>
<dbReference type="EMBL" id="JACHGN010000008">
    <property type="protein sequence ID" value="MBB5134582.1"/>
    <property type="molecule type" value="Genomic_DNA"/>
</dbReference>
<dbReference type="Gene3D" id="1.25.40.10">
    <property type="entry name" value="Tetratricopeptide repeat domain"/>
    <property type="match status" value="4"/>
</dbReference>
<sequence length="1129" mass="118593">MTSPAEPEPAGQRIDRSTVLGDVYQIGEVHGDMTIHRAPRVRSAYLHQVRRIAPERLEDREEELEELAAFCTEEGHGPYAWWRAPAWAGKSALMSWFVLNPPEGVDIVSFFVTARWASQDDRVAFTEVVMEQLVSLLDTEMPPFLTETTRAAHLLGLLDRAAAACAERGRRLVLVVDGLDEDRGVVAGPETRSIAALLPERPPSGMRVVVAGRGHPVMPSDVPDHHPLRDPAVVRSLAPSPRAQVIKVDAERELKRLLHGTGPERDLLGLVAAAGGGLSAADLAELTGLDEYEVGDQLRGVAGRTFASRRSRWAPDDLPDVYLLAHEELQRTAVGFLGGKRLHRYREAVHGWAGRHRRSGWPEGTPEYLLRGYFRLLQSTGDIERMVACATGRLRHDRMLDITGGDAAALAEITAAQEALAAQPEPDLLALARLAAHRNRLRDRNADIPVALPAVWAALGRPVRAEALARGIPIRHWRTEALIGVAAATAASGRTEQAVTLARDIGHPEAMLAVADETARRGAWHRAVALARDISHPHTRARALAAVVRRMGTGGSPEEAAALLDEIEGLLPQATDLISPVRVPAAAALAAASAGDGARAMAFAGQAETLLSTGYSAFVPERRADALIHLVRAWLASGDDEAAASLMGEIETIAAGADSVASRVRLLGDLAAALADAGNPVRAAMVATDADSLARNASGGDAALAAAVDAWIAVGDRGRARELAGMLGEPHLRASALSVVARACAEAGDADALPLALRAEELSRGAAGGSGEAMALAVLARALAATGDRDRVTALAARIDGLVNRVGRSVTRATVLIELLRALAATGDLTRAGAIRDLLAGIPDPDARAALCGDLATALATGGDYKGAERVVEDVPPRVRFPALAATCGVMARRGDHDRAVATAARIGGLFERAEAYGDLLRLAWPDRPGHAAALIGRIEDLAGRGVNPVEREAVTAAVAHALAVKGEHDRACSIADGLTEPWARAGALADVAAAIGARDPARTLQLTGAVEEVIDEVHAPPVLIRVLVTAARAAVALGDGDRALTLVARVADENRSAGLSRIDDPFDPGARRLVDALAELAAAVPAAPAQALIAQAFAIWHWSTPLCGLARVDPVALAALADELPAGP</sequence>
<reference evidence="1 2" key="1">
    <citation type="submission" date="2020-08" db="EMBL/GenBank/DDBJ databases">
        <title>Genomic Encyclopedia of Type Strains, Phase IV (KMG-IV): sequencing the most valuable type-strain genomes for metagenomic binning, comparative biology and taxonomic classification.</title>
        <authorList>
            <person name="Goeker M."/>
        </authorList>
    </citation>
    <scope>NUCLEOTIDE SEQUENCE [LARGE SCALE GENOMIC DNA]</scope>
    <source>
        <strain evidence="1 2">DSM 45615</strain>
    </source>
</reference>
<gene>
    <name evidence="1" type="ORF">HNP84_004314</name>
</gene>
<dbReference type="InterPro" id="IPR011990">
    <property type="entry name" value="TPR-like_helical_dom_sf"/>
</dbReference>
<organism evidence="1 2">
    <name type="scientific">Thermocatellispora tengchongensis</name>
    <dbReference type="NCBI Taxonomy" id="1073253"/>
    <lineage>
        <taxon>Bacteria</taxon>
        <taxon>Bacillati</taxon>
        <taxon>Actinomycetota</taxon>
        <taxon>Actinomycetes</taxon>
        <taxon>Streptosporangiales</taxon>
        <taxon>Streptosporangiaceae</taxon>
        <taxon>Thermocatellispora</taxon>
    </lineage>
</organism>
<comment type="caution">
    <text evidence="1">The sequence shown here is derived from an EMBL/GenBank/DDBJ whole genome shotgun (WGS) entry which is preliminary data.</text>
</comment>
<keyword evidence="2" id="KW-1185">Reference proteome</keyword>
<dbReference type="AlphaFoldDB" id="A0A840P5G3"/>
<dbReference type="Proteomes" id="UP000578449">
    <property type="component" value="Unassembled WGS sequence"/>
</dbReference>